<protein>
    <submittedName>
        <fullName evidence="1">Uncharacterized protein</fullName>
    </submittedName>
</protein>
<keyword evidence="2" id="KW-1185">Reference proteome</keyword>
<dbReference type="EMBL" id="JACEIP010000010">
    <property type="protein sequence ID" value="MBA4542959.1"/>
    <property type="molecule type" value="Genomic_DNA"/>
</dbReference>
<name>A0A7W1XAC2_9BACL</name>
<reference evidence="1 2" key="1">
    <citation type="submission" date="2020-07" db="EMBL/GenBank/DDBJ databases">
        <authorList>
            <person name="Feng H."/>
        </authorList>
    </citation>
    <scope>NUCLEOTIDE SEQUENCE [LARGE SCALE GENOMIC DNA]</scope>
    <source>
        <strain evidence="2">s-11</strain>
    </source>
</reference>
<evidence type="ECO:0000313" key="1">
    <source>
        <dbReference type="EMBL" id="MBA4542959.1"/>
    </source>
</evidence>
<accession>A0A7W1XAC2</accession>
<dbReference type="Proteomes" id="UP000530514">
    <property type="component" value="Unassembled WGS sequence"/>
</dbReference>
<organism evidence="1 2">
    <name type="scientific">Thermoactinomyces daqus</name>
    <dbReference type="NCBI Taxonomy" id="1329516"/>
    <lineage>
        <taxon>Bacteria</taxon>
        <taxon>Bacillati</taxon>
        <taxon>Bacillota</taxon>
        <taxon>Bacilli</taxon>
        <taxon>Bacillales</taxon>
        <taxon>Thermoactinomycetaceae</taxon>
        <taxon>Thermoactinomyces</taxon>
    </lineage>
</organism>
<gene>
    <name evidence="1" type="ORF">H1164_08590</name>
</gene>
<dbReference type="RefSeq" id="WP_160173899.1">
    <property type="nucleotide sequence ID" value="NZ_JACEIP010000010.1"/>
</dbReference>
<comment type="caution">
    <text evidence="1">The sequence shown here is derived from an EMBL/GenBank/DDBJ whole genome shotgun (WGS) entry which is preliminary data.</text>
</comment>
<dbReference type="AlphaFoldDB" id="A0A7W1XAC2"/>
<sequence>MKQKKETCMPVRTLSAKLFFKFGEEIVDSEHLYGRFVIKLMHGYACPRFFMLKGDSGLPFFYRQTPQPFPLGMAVFLRVCHSPFFPAQDFGFLLACLSPLLSKVWIKRGGVITITGIFSMTARLSVAGSFDCLSKGKK</sequence>
<proteinExistence type="predicted"/>
<evidence type="ECO:0000313" key="2">
    <source>
        <dbReference type="Proteomes" id="UP000530514"/>
    </source>
</evidence>